<keyword evidence="1" id="KW-0479">Metal-binding</keyword>
<comment type="caution">
    <text evidence="4">The sequence shown here is derived from an EMBL/GenBank/DDBJ whole genome shotgun (WGS) entry which is preliminary data.</text>
</comment>
<keyword evidence="5" id="KW-1185">Reference proteome</keyword>
<gene>
    <name evidence="4" type="ORF">D9758_016692</name>
</gene>
<dbReference type="Proteomes" id="UP000559256">
    <property type="component" value="Unassembled WGS sequence"/>
</dbReference>
<evidence type="ECO:0000313" key="5">
    <source>
        <dbReference type="Proteomes" id="UP000559256"/>
    </source>
</evidence>
<keyword evidence="1" id="KW-0862">Zinc</keyword>
<evidence type="ECO:0000313" key="4">
    <source>
        <dbReference type="EMBL" id="KAF5335851.1"/>
    </source>
</evidence>
<dbReference type="InterPro" id="IPR013087">
    <property type="entry name" value="Znf_C2H2_type"/>
</dbReference>
<evidence type="ECO:0000259" key="3">
    <source>
        <dbReference type="PROSITE" id="PS50157"/>
    </source>
</evidence>
<reference evidence="4 5" key="1">
    <citation type="journal article" date="2020" name="ISME J.">
        <title>Uncovering the hidden diversity of litter-decomposition mechanisms in mushroom-forming fungi.</title>
        <authorList>
            <person name="Floudas D."/>
            <person name="Bentzer J."/>
            <person name="Ahren D."/>
            <person name="Johansson T."/>
            <person name="Persson P."/>
            <person name="Tunlid A."/>
        </authorList>
    </citation>
    <scope>NUCLEOTIDE SEQUENCE [LARGE SCALE GENOMIC DNA]</scope>
    <source>
        <strain evidence="4 5">CBS 291.85</strain>
    </source>
</reference>
<protein>
    <recommendedName>
        <fullName evidence="3">C2H2-type domain-containing protein</fullName>
    </recommendedName>
</protein>
<keyword evidence="1" id="KW-0863">Zinc-finger</keyword>
<dbReference type="AlphaFoldDB" id="A0A8H5C777"/>
<feature type="region of interest" description="Disordered" evidence="2">
    <location>
        <begin position="89"/>
        <end position="117"/>
    </location>
</feature>
<dbReference type="OrthoDB" id="3199698at2759"/>
<dbReference type="EMBL" id="JAACJM010000236">
    <property type="protein sequence ID" value="KAF5335851.1"/>
    <property type="molecule type" value="Genomic_DNA"/>
</dbReference>
<evidence type="ECO:0000256" key="1">
    <source>
        <dbReference type="PROSITE-ProRule" id="PRU00042"/>
    </source>
</evidence>
<dbReference type="InterPro" id="IPR041078">
    <property type="entry name" value="Plavaka"/>
</dbReference>
<accession>A0A8H5C777</accession>
<dbReference type="GO" id="GO:0008270">
    <property type="term" value="F:zinc ion binding"/>
    <property type="evidence" value="ECO:0007669"/>
    <property type="project" value="UniProtKB-KW"/>
</dbReference>
<proteinExistence type="predicted"/>
<sequence length="311" mass="35260">MEKDESWQGNGQEQSQGRVMLECVGSQNFSAGDVRFIKIKLFVVLPSNSSFNLLSTMTIRCPIQGCLRFFERAEDLTRHFTALHPSQQLNTCNTNSDMSSGRTNSLRNPPLPHYDYDKHQELQSLPPAGFPEPDQQPAPQDSAEKTFKVYHPNLTGAKCDLEGNFIPPNTPPDPRVPPENPWAPFDGEVEFRISDLLYHEVEMSQGNTNKLFNIWTLSMQKHGDIGPFPNYEAMHAAIDSIPFGSAPWCCLETVPDDNLPEDAPEWKRTGYQVWYRDPDTVIANMLDNPDFADGFDPCPYVELKHDDGKRR</sequence>
<dbReference type="Pfam" id="PF18759">
    <property type="entry name" value="Plavaka"/>
    <property type="match status" value="1"/>
</dbReference>
<organism evidence="4 5">
    <name type="scientific">Tetrapyrgos nigripes</name>
    <dbReference type="NCBI Taxonomy" id="182062"/>
    <lineage>
        <taxon>Eukaryota</taxon>
        <taxon>Fungi</taxon>
        <taxon>Dikarya</taxon>
        <taxon>Basidiomycota</taxon>
        <taxon>Agaricomycotina</taxon>
        <taxon>Agaricomycetes</taxon>
        <taxon>Agaricomycetidae</taxon>
        <taxon>Agaricales</taxon>
        <taxon>Marasmiineae</taxon>
        <taxon>Marasmiaceae</taxon>
        <taxon>Tetrapyrgos</taxon>
    </lineage>
</organism>
<evidence type="ECO:0000256" key="2">
    <source>
        <dbReference type="SAM" id="MobiDB-lite"/>
    </source>
</evidence>
<feature type="domain" description="C2H2-type" evidence="3">
    <location>
        <begin position="59"/>
        <end position="89"/>
    </location>
</feature>
<feature type="compositionally biased region" description="Polar residues" evidence="2">
    <location>
        <begin position="89"/>
        <end position="107"/>
    </location>
</feature>
<name>A0A8H5C777_9AGAR</name>
<dbReference type="PROSITE" id="PS50157">
    <property type="entry name" value="ZINC_FINGER_C2H2_2"/>
    <property type="match status" value="1"/>
</dbReference>
<dbReference type="PROSITE" id="PS00028">
    <property type="entry name" value="ZINC_FINGER_C2H2_1"/>
    <property type="match status" value="1"/>
</dbReference>
<feature type="region of interest" description="Disordered" evidence="2">
    <location>
        <begin position="123"/>
        <end position="142"/>
    </location>
</feature>